<evidence type="ECO:0000256" key="4">
    <source>
        <dbReference type="ARBA" id="ARBA00023040"/>
    </source>
</evidence>
<evidence type="ECO:0000256" key="1">
    <source>
        <dbReference type="ARBA" id="ARBA00004141"/>
    </source>
</evidence>
<keyword evidence="2 10" id="KW-0812">Transmembrane</keyword>
<evidence type="ECO:0000313" key="13">
    <source>
        <dbReference type="Proteomes" id="UP000694402"/>
    </source>
</evidence>
<feature type="transmembrane region" description="Helical" evidence="10">
    <location>
        <begin position="146"/>
        <end position="167"/>
    </location>
</feature>
<feature type="compositionally biased region" description="Polar residues" evidence="9">
    <location>
        <begin position="299"/>
        <end position="310"/>
    </location>
</feature>
<dbReference type="Pfam" id="PF00001">
    <property type="entry name" value="7tm_1"/>
    <property type="match status" value="2"/>
</dbReference>
<accession>A0A8C8F1J6</accession>
<dbReference type="Ensembl" id="ENSOTST00005029934.2">
    <property type="protein sequence ID" value="ENSOTSP00005027700.2"/>
    <property type="gene ID" value="ENSOTSG00005013027.2"/>
</dbReference>
<dbReference type="Proteomes" id="UP000694402">
    <property type="component" value="Unassembled WGS sequence"/>
</dbReference>
<keyword evidence="4" id="KW-0297">G-protein coupled receptor</keyword>
<keyword evidence="7" id="KW-0325">Glycoprotein</keyword>
<feature type="compositionally biased region" description="Polar residues" evidence="9">
    <location>
        <begin position="343"/>
        <end position="354"/>
    </location>
</feature>
<feature type="compositionally biased region" description="Polar residues" evidence="9">
    <location>
        <begin position="277"/>
        <end position="288"/>
    </location>
</feature>
<keyword evidence="5 10" id="KW-0472">Membrane</keyword>
<dbReference type="GeneTree" id="ENSGT01030000234518"/>
<dbReference type="GeneID" id="112237914"/>
<dbReference type="RefSeq" id="XP_024262280.2">
    <property type="nucleotide sequence ID" value="XM_024406512.2"/>
</dbReference>
<dbReference type="PANTHER" id="PTHR24232:SF6">
    <property type="entry name" value="PURINERGIC RECEPTOR P2Y, G-PROTEIN COUPLED 10B"/>
    <property type="match status" value="1"/>
</dbReference>
<dbReference type="SUPFAM" id="SSF81321">
    <property type="entry name" value="Family A G protein-coupled receptor-like"/>
    <property type="match status" value="1"/>
</dbReference>
<dbReference type="InterPro" id="IPR017452">
    <property type="entry name" value="GPCR_Rhodpsn_7TM"/>
</dbReference>
<evidence type="ECO:0000256" key="3">
    <source>
        <dbReference type="ARBA" id="ARBA00022989"/>
    </source>
</evidence>
<feature type="transmembrane region" description="Helical" evidence="10">
    <location>
        <begin position="70"/>
        <end position="93"/>
    </location>
</feature>
<dbReference type="RefSeq" id="XP_024262279.2">
    <property type="nucleotide sequence ID" value="XM_024406511.2"/>
</dbReference>
<name>A0A8C8F1J6_ONCTS</name>
<comment type="subcellular location">
    <subcellularLocation>
        <location evidence="1">Membrane</location>
        <topology evidence="1">Multi-pass membrane protein</topology>
    </subcellularLocation>
</comment>
<evidence type="ECO:0000256" key="7">
    <source>
        <dbReference type="ARBA" id="ARBA00023180"/>
    </source>
</evidence>
<dbReference type="InterPro" id="IPR000276">
    <property type="entry name" value="GPCR_Rhodpsn"/>
</dbReference>
<evidence type="ECO:0000256" key="9">
    <source>
        <dbReference type="SAM" id="MobiDB-lite"/>
    </source>
</evidence>
<protein>
    <recommendedName>
        <fullName evidence="11">G-protein coupled receptors family 1 profile domain-containing protein</fullName>
    </recommendedName>
</protein>
<feature type="compositionally biased region" description="Polar residues" evidence="9">
    <location>
        <begin position="323"/>
        <end position="332"/>
    </location>
</feature>
<feature type="transmembrane region" description="Helical" evidence="10">
    <location>
        <begin position="433"/>
        <end position="455"/>
    </location>
</feature>
<evidence type="ECO:0000256" key="10">
    <source>
        <dbReference type="SAM" id="Phobius"/>
    </source>
</evidence>
<feature type="region of interest" description="Disordered" evidence="9">
    <location>
        <begin position="266"/>
        <end position="382"/>
    </location>
</feature>
<dbReference type="GO" id="GO:0005886">
    <property type="term" value="C:plasma membrane"/>
    <property type="evidence" value="ECO:0007669"/>
    <property type="project" value="TreeGrafter"/>
</dbReference>
<reference evidence="12" key="2">
    <citation type="submission" date="2025-09" db="UniProtKB">
        <authorList>
            <consortium name="Ensembl"/>
        </authorList>
    </citation>
    <scope>IDENTIFICATION</scope>
</reference>
<evidence type="ECO:0000256" key="6">
    <source>
        <dbReference type="ARBA" id="ARBA00023170"/>
    </source>
</evidence>
<dbReference type="GO" id="GO:0004930">
    <property type="term" value="F:G protein-coupled receptor activity"/>
    <property type="evidence" value="ECO:0007669"/>
    <property type="project" value="UniProtKB-KW"/>
</dbReference>
<keyword evidence="6" id="KW-0675">Receptor</keyword>
<dbReference type="PROSITE" id="PS50262">
    <property type="entry name" value="G_PROTEIN_RECEP_F1_2"/>
    <property type="match status" value="1"/>
</dbReference>
<evidence type="ECO:0000259" key="11">
    <source>
        <dbReference type="PROSITE" id="PS50262"/>
    </source>
</evidence>
<keyword evidence="8" id="KW-0807">Transducer</keyword>
<keyword evidence="3 10" id="KW-1133">Transmembrane helix</keyword>
<feature type="transmembrane region" description="Helical" evidence="10">
    <location>
        <begin position="113"/>
        <end position="134"/>
    </location>
</feature>
<feature type="compositionally biased region" description="Polar residues" evidence="9">
    <location>
        <begin position="365"/>
        <end position="379"/>
    </location>
</feature>
<feature type="domain" description="G-protein coupled receptors family 1 profile" evidence="11">
    <location>
        <begin position="49"/>
        <end position="452"/>
    </location>
</feature>
<dbReference type="GO" id="GO:0035025">
    <property type="term" value="P:positive regulation of Rho protein signal transduction"/>
    <property type="evidence" value="ECO:0007669"/>
    <property type="project" value="TreeGrafter"/>
</dbReference>
<evidence type="ECO:0000256" key="2">
    <source>
        <dbReference type="ARBA" id="ARBA00022692"/>
    </source>
</evidence>
<evidence type="ECO:0000256" key="8">
    <source>
        <dbReference type="ARBA" id="ARBA00023224"/>
    </source>
</evidence>
<gene>
    <name evidence="12" type="primary">P2RY10</name>
</gene>
<dbReference type="GO" id="GO:0007200">
    <property type="term" value="P:phospholipase C-activating G protein-coupled receptor signaling pathway"/>
    <property type="evidence" value="ECO:0007669"/>
    <property type="project" value="TreeGrafter"/>
</dbReference>
<evidence type="ECO:0000256" key="5">
    <source>
        <dbReference type="ARBA" id="ARBA00023136"/>
    </source>
</evidence>
<keyword evidence="13" id="KW-1185">Reference proteome</keyword>
<feature type="transmembrane region" description="Helical" evidence="10">
    <location>
        <begin position="388"/>
        <end position="413"/>
    </location>
</feature>
<evidence type="ECO:0000313" key="12">
    <source>
        <dbReference type="Ensembl" id="ENSOTSP00005027700.2"/>
    </source>
</evidence>
<reference evidence="12" key="1">
    <citation type="submission" date="2025-08" db="UniProtKB">
        <authorList>
            <consortium name="Ensembl"/>
        </authorList>
    </citation>
    <scope>IDENTIFICATION</scope>
</reference>
<sequence length="489" mass="55926">MNLNVSGLWEELPVNSSVRCPYDVIGWEPQMEQLYFWFYLLLFIPGLCLNTTALWVLCRHISKKTKAVIFMVNLALADLLHVMSLPLRIHYYLTHTWPFGQTLCLFCFYLKYLNMYASITFLVCISVQRCVFLLQPFYARRWRRRYDLLISATVWLVVGIGCSPFIIMRISNSTVPSQYTPSPSASLIPSSNPSHYTGSPIQYSTPSTLPYTSSSPSGCFKDLPTRKLPLPLVAAMMVLAELFGFVLPLSAISYCSLRIAHSLRQRQDREHHHNHRCPSTSQAQPSAQTDREHHHNHRCPSTSQAQPTAQTDREHHHNHCCPLTSQAQPSAQTDREHHHNHRCPSTSKAQSSAQTDREHHHNHCCPSTSQAQPSAQINRQMDKDKRRALRMVMSCSALFLFCFAPYHINFLLYVMVSQDIVSHCPTMLVVRHFHPVSLCVASLSCCLNPLLYYFLTAEFRQHLSQRTSSLSSSIRGRLMSLESTSSFRE</sequence>
<dbReference type="AlphaFoldDB" id="A0A8C8F1J6"/>
<feature type="transmembrane region" description="Helical" evidence="10">
    <location>
        <begin position="36"/>
        <end position="58"/>
    </location>
</feature>
<proteinExistence type="predicted"/>
<feature type="transmembrane region" description="Helical" evidence="10">
    <location>
        <begin position="232"/>
        <end position="257"/>
    </location>
</feature>
<organism evidence="12 13">
    <name type="scientific">Oncorhynchus tshawytscha</name>
    <name type="common">Chinook salmon</name>
    <name type="synonym">Salmo tshawytscha</name>
    <dbReference type="NCBI Taxonomy" id="74940"/>
    <lineage>
        <taxon>Eukaryota</taxon>
        <taxon>Metazoa</taxon>
        <taxon>Chordata</taxon>
        <taxon>Craniata</taxon>
        <taxon>Vertebrata</taxon>
        <taxon>Euteleostomi</taxon>
        <taxon>Actinopterygii</taxon>
        <taxon>Neopterygii</taxon>
        <taxon>Teleostei</taxon>
        <taxon>Protacanthopterygii</taxon>
        <taxon>Salmoniformes</taxon>
        <taxon>Salmonidae</taxon>
        <taxon>Salmoninae</taxon>
        <taxon>Oncorhynchus</taxon>
    </lineage>
</organism>
<dbReference type="PANTHER" id="PTHR24232">
    <property type="entry name" value="G-PROTEIN COUPLED RECEPTOR"/>
    <property type="match status" value="1"/>
</dbReference>